<dbReference type="Gene3D" id="3.40.50.10610">
    <property type="entry name" value="ABC-type transport auxiliary lipoprotein component"/>
    <property type="match status" value="1"/>
</dbReference>
<dbReference type="InterPro" id="IPR005534">
    <property type="entry name" value="Curli_assmbl/transp-comp_CsgG"/>
</dbReference>
<sequence>MRKIKICTFVLLVSLLSACSKKEEVVAAAPPSPSPAPAASTPAQPEAKNNSPDFGGVTKVSREVEAVGTTQELAVISALQSAVAQVNGVRVASQMQGFRSSLSVSTSGQGGGSAQAEGFSQKLIAASQGAVTGYEILSQEEIDKLDEQTVARVRASDGGYSYSASASTSHTAKVDASESGNLSSGQDKASYSGSFAGSSSSDEKANLDIRRGASSYESDLSQQKMRSYWKVRVRVDVAQYRAPDEQGRPKIVVALPKTSATSYAVGDGRTNSVVVASAVRGRLSDILTQTKRFIVLDREFGSEMQAEIDHINSGNVRVQDSARLGQQLATDLILIPTIERFEYPRSVRKLRMSDRELVSYSGGGRITLRLLNAATGEVVMSDSFEHKLASADPSTLPRVINGASMVSEMMDSLAGQIGGAVVTEIFPITVVSMTGDQVVLSQGGESLKTGQHWQAVSLGEELKDPQTGRSLGRHENPLGTIRVDRVSAQTSYGTLVDGAESLSGKPFKPGDIVLRHKVAGKAPASKPIENQTLATSAKPTTARPARENSRATQSSEPAVTSAPRTPPPGPAEDKW</sequence>
<keyword evidence="4" id="KW-1185">Reference proteome</keyword>
<dbReference type="Proteomes" id="UP001549320">
    <property type="component" value="Unassembled WGS sequence"/>
</dbReference>
<accession>A0ABV2Q580</accession>
<name>A0ABV2Q580_9BURK</name>
<feature type="compositionally biased region" description="Polar residues" evidence="1">
    <location>
        <begin position="178"/>
        <end position="187"/>
    </location>
</feature>
<keyword evidence="2" id="KW-0732">Signal</keyword>
<reference evidence="3 4" key="1">
    <citation type="submission" date="2024-06" db="EMBL/GenBank/DDBJ databases">
        <title>Sorghum-associated microbial communities from plants grown in Nebraska, USA.</title>
        <authorList>
            <person name="Schachtman D."/>
        </authorList>
    </citation>
    <scope>NUCLEOTIDE SEQUENCE [LARGE SCALE GENOMIC DNA]</scope>
    <source>
        <strain evidence="3 4">2709</strain>
    </source>
</reference>
<gene>
    <name evidence="3" type="ORF">ABIE13_001294</name>
</gene>
<evidence type="ECO:0000313" key="4">
    <source>
        <dbReference type="Proteomes" id="UP001549320"/>
    </source>
</evidence>
<feature type="compositionally biased region" description="Polar residues" evidence="1">
    <location>
        <begin position="528"/>
        <end position="539"/>
    </location>
</feature>
<evidence type="ECO:0000256" key="1">
    <source>
        <dbReference type="SAM" id="MobiDB-lite"/>
    </source>
</evidence>
<feature type="region of interest" description="Disordered" evidence="1">
    <location>
        <begin position="28"/>
        <end position="56"/>
    </location>
</feature>
<proteinExistence type="predicted"/>
<feature type="compositionally biased region" description="Low complexity" evidence="1">
    <location>
        <begin position="189"/>
        <end position="200"/>
    </location>
</feature>
<dbReference type="PROSITE" id="PS51257">
    <property type="entry name" value="PROKAR_LIPOPROTEIN"/>
    <property type="match status" value="1"/>
</dbReference>
<comment type="caution">
    <text evidence="3">The sequence shown here is derived from an EMBL/GenBank/DDBJ whole genome shotgun (WGS) entry which is preliminary data.</text>
</comment>
<organism evidence="3 4">
    <name type="scientific">Ottowia thiooxydans</name>
    <dbReference type="NCBI Taxonomy" id="219182"/>
    <lineage>
        <taxon>Bacteria</taxon>
        <taxon>Pseudomonadati</taxon>
        <taxon>Pseudomonadota</taxon>
        <taxon>Betaproteobacteria</taxon>
        <taxon>Burkholderiales</taxon>
        <taxon>Comamonadaceae</taxon>
        <taxon>Ottowia</taxon>
    </lineage>
</organism>
<evidence type="ECO:0000313" key="3">
    <source>
        <dbReference type="EMBL" id="MET4576194.1"/>
    </source>
</evidence>
<dbReference type="Pfam" id="PF03783">
    <property type="entry name" value="CsgG"/>
    <property type="match status" value="1"/>
</dbReference>
<feature type="signal peptide" evidence="2">
    <location>
        <begin position="1"/>
        <end position="22"/>
    </location>
</feature>
<dbReference type="RefSeq" id="WP_354442141.1">
    <property type="nucleotide sequence ID" value="NZ_JBEPSH010000002.1"/>
</dbReference>
<feature type="compositionally biased region" description="Low complexity" evidence="1">
    <location>
        <begin position="159"/>
        <end position="171"/>
    </location>
</feature>
<dbReference type="EMBL" id="JBEPSH010000002">
    <property type="protein sequence ID" value="MET4576194.1"/>
    <property type="molecule type" value="Genomic_DNA"/>
</dbReference>
<evidence type="ECO:0000256" key="2">
    <source>
        <dbReference type="SAM" id="SignalP"/>
    </source>
</evidence>
<feature type="compositionally biased region" description="Pro residues" evidence="1">
    <location>
        <begin position="564"/>
        <end position="575"/>
    </location>
</feature>
<feature type="region of interest" description="Disordered" evidence="1">
    <location>
        <begin position="521"/>
        <end position="575"/>
    </location>
</feature>
<feature type="chain" id="PRO_5045295751" evidence="2">
    <location>
        <begin position="23"/>
        <end position="575"/>
    </location>
</feature>
<feature type="region of interest" description="Disordered" evidence="1">
    <location>
        <begin position="159"/>
        <end position="206"/>
    </location>
</feature>
<protein>
    <submittedName>
        <fullName evidence="3">Curli biogenesis system outer membrane secretion channel CsgG</fullName>
    </submittedName>
</protein>